<dbReference type="InterPro" id="IPR001810">
    <property type="entry name" value="F-box_dom"/>
</dbReference>
<dbReference type="Proteomes" id="UP000193648">
    <property type="component" value="Unassembled WGS sequence"/>
</dbReference>
<dbReference type="CDD" id="cd09917">
    <property type="entry name" value="F-box_SF"/>
    <property type="match status" value="1"/>
</dbReference>
<dbReference type="PROSITE" id="PS50181">
    <property type="entry name" value="FBOX"/>
    <property type="match status" value="1"/>
</dbReference>
<dbReference type="GeneID" id="33571673"/>
<dbReference type="InterPro" id="IPR036047">
    <property type="entry name" value="F-box-like_dom_sf"/>
</dbReference>
<evidence type="ECO:0000313" key="3">
    <source>
        <dbReference type="EMBL" id="ORZ26425.1"/>
    </source>
</evidence>
<dbReference type="AlphaFoldDB" id="A0A1Y2GVY9"/>
<dbReference type="RefSeq" id="XP_021884190.1">
    <property type="nucleotide sequence ID" value="XM_022029830.1"/>
</dbReference>
<feature type="region of interest" description="Disordered" evidence="1">
    <location>
        <begin position="665"/>
        <end position="687"/>
    </location>
</feature>
<feature type="compositionally biased region" description="Acidic residues" evidence="1">
    <location>
        <begin position="673"/>
        <end position="683"/>
    </location>
</feature>
<dbReference type="InParanoid" id="A0A1Y2GVY9"/>
<gene>
    <name evidence="3" type="ORF">BCR41DRAFT_419941</name>
</gene>
<keyword evidence="4" id="KW-1185">Reference proteome</keyword>
<dbReference type="PANTHER" id="PTHR38926:SF5">
    <property type="entry name" value="F-BOX AND LEUCINE-RICH REPEAT PROTEIN 6"/>
    <property type="match status" value="1"/>
</dbReference>
<evidence type="ECO:0000313" key="4">
    <source>
        <dbReference type="Proteomes" id="UP000193648"/>
    </source>
</evidence>
<dbReference type="Gene3D" id="3.80.10.10">
    <property type="entry name" value="Ribonuclease Inhibitor"/>
    <property type="match status" value="1"/>
</dbReference>
<protein>
    <recommendedName>
        <fullName evidence="2">F-box domain-containing protein</fullName>
    </recommendedName>
</protein>
<dbReference type="InterPro" id="IPR032675">
    <property type="entry name" value="LRR_dom_sf"/>
</dbReference>
<dbReference type="SUPFAM" id="SSF81383">
    <property type="entry name" value="F-box domain"/>
    <property type="match status" value="1"/>
</dbReference>
<dbReference type="EMBL" id="MCFF01000007">
    <property type="protein sequence ID" value="ORZ26425.1"/>
    <property type="molecule type" value="Genomic_DNA"/>
</dbReference>
<accession>A0A1Y2GVY9</accession>
<dbReference type="SMART" id="SM00256">
    <property type="entry name" value="FBOX"/>
    <property type="match status" value="1"/>
</dbReference>
<dbReference type="OrthoDB" id="2415743at2759"/>
<reference evidence="3 4" key="1">
    <citation type="submission" date="2016-07" db="EMBL/GenBank/DDBJ databases">
        <title>Pervasive Adenine N6-methylation of Active Genes in Fungi.</title>
        <authorList>
            <consortium name="DOE Joint Genome Institute"/>
            <person name="Mondo S.J."/>
            <person name="Dannebaum R.O."/>
            <person name="Kuo R.C."/>
            <person name="Labutti K."/>
            <person name="Haridas S."/>
            <person name="Kuo A."/>
            <person name="Salamov A."/>
            <person name="Ahrendt S.R."/>
            <person name="Lipzen A."/>
            <person name="Sullivan W."/>
            <person name="Andreopoulos W.B."/>
            <person name="Clum A."/>
            <person name="Lindquist E."/>
            <person name="Daum C."/>
            <person name="Ramamoorthy G.K."/>
            <person name="Gryganskyi A."/>
            <person name="Culley D."/>
            <person name="Magnuson J.K."/>
            <person name="James T.Y."/>
            <person name="O'Malley M.A."/>
            <person name="Stajich J.E."/>
            <person name="Spatafora J.W."/>
            <person name="Visel A."/>
            <person name="Grigoriev I.V."/>
        </authorList>
    </citation>
    <scope>NUCLEOTIDE SEQUENCE [LARGE SCALE GENOMIC DNA]</scope>
    <source>
        <strain evidence="3 4">NRRL 3116</strain>
    </source>
</reference>
<evidence type="ECO:0000256" key="1">
    <source>
        <dbReference type="SAM" id="MobiDB-lite"/>
    </source>
</evidence>
<dbReference type="PANTHER" id="PTHR38926">
    <property type="entry name" value="F-BOX DOMAIN CONTAINING PROTEIN, EXPRESSED"/>
    <property type="match status" value="1"/>
</dbReference>
<feature type="domain" description="F-box" evidence="2">
    <location>
        <begin position="1"/>
        <end position="49"/>
    </location>
</feature>
<comment type="caution">
    <text evidence="3">The sequence shown here is derived from an EMBL/GenBank/DDBJ whole genome shotgun (WGS) entry which is preliminary data.</text>
</comment>
<dbReference type="Pfam" id="PF12937">
    <property type="entry name" value="F-box-like"/>
    <property type="match status" value="1"/>
</dbReference>
<name>A0A1Y2GVY9_9FUNG</name>
<dbReference type="Gene3D" id="1.20.1280.50">
    <property type="match status" value="1"/>
</dbReference>
<sequence length="775" mass="89328">MLPELPTEILDDIFSYLGQGTLRFAVSLACRRWYQIAQAHIRKTVYISIAELSYSHGQGGPLESPFGRMKKRRHLKQFACKLKQNLPSAYSLVYSSGLSPKFGAEYLYPGKEKEIWPILEDALAAATSSLSVSSLVAASNNNNSLADDFNNSGGLRIRKLVLDADMDQSIWSRLMSLLSMLGLGLLSLRIESIPLRSIVPIHEILRPCPNLRSLRIASLTPPTIDQVSRLQEDREEGSNTRTTSIISIIKPGNAPTINNVAIGVKRQWPLQSATFDNLALPLTALESFVQSCPDLIELRIICVQAMTATEAIPGHIGNFIFHKERRDQFFHRLSSSTPPPVLHSSLSVLQPSLYLPKLKSLYVSRTATSAFHLMEEVVPIPQFPKVEHWGFSTMCMAWFFRASACILLDQHIQQFNRLTTLEISGCRDVYNDLVGNTFETWLHRLLCSSPQLEHFKAHKVNFPFRMLYVTKELRMKPWSMSLIFPHDEHYHYQEPEKVWACHKLKTLHITFATTYDSLKGYEEMALVVFGYISRVCPELEDLLIDEGFCLNQHPEYLCLLSRLRRLKRLQLTGFERSTEMQLDWIKRYYHYIPREQIRFYWEHEPNQLRLSTSPPSSPISTRPLQRLWRVIQLLNSMFSSNDSISMSEHIVFRAFAVEEEERAMEKKKKNKEEAEEDGEDGEESDGKEVIDGVDMTYLGKLQDLVNYFQERRSNRDEYLWPELETISFCLRMDYGQGYSSRQTSNLYSIIKKYRSEVKVIFTSAKALQKNYLLEE</sequence>
<evidence type="ECO:0000259" key="2">
    <source>
        <dbReference type="PROSITE" id="PS50181"/>
    </source>
</evidence>
<organism evidence="3 4">
    <name type="scientific">Lobosporangium transversale</name>
    <dbReference type="NCBI Taxonomy" id="64571"/>
    <lineage>
        <taxon>Eukaryota</taxon>
        <taxon>Fungi</taxon>
        <taxon>Fungi incertae sedis</taxon>
        <taxon>Mucoromycota</taxon>
        <taxon>Mortierellomycotina</taxon>
        <taxon>Mortierellomycetes</taxon>
        <taxon>Mortierellales</taxon>
        <taxon>Mortierellaceae</taxon>
        <taxon>Lobosporangium</taxon>
    </lineage>
</organism>
<proteinExistence type="predicted"/>